<accession>A0A2R4MFQ0</accession>
<dbReference type="PANTHER" id="PTHR11579">
    <property type="entry name" value="PROTEIN-L-ISOASPARTATE O-METHYLTRANSFERASE"/>
    <property type="match status" value="1"/>
</dbReference>
<dbReference type="Proteomes" id="UP000258927">
    <property type="component" value="Chromosome"/>
</dbReference>
<dbReference type="Pfam" id="PF01135">
    <property type="entry name" value="PCMT"/>
    <property type="match status" value="1"/>
</dbReference>
<dbReference type="InterPro" id="IPR000682">
    <property type="entry name" value="PCMT"/>
</dbReference>
<dbReference type="GO" id="GO:0032259">
    <property type="term" value="P:methylation"/>
    <property type="evidence" value="ECO:0007669"/>
    <property type="project" value="UniProtKB-KW"/>
</dbReference>
<keyword evidence="5" id="KW-1185">Reference proteome</keyword>
<evidence type="ECO:0000256" key="2">
    <source>
        <dbReference type="ARBA" id="ARBA00013346"/>
    </source>
</evidence>
<dbReference type="Gene3D" id="3.40.50.150">
    <property type="entry name" value="Vaccinia Virus protein VP39"/>
    <property type="match status" value="1"/>
</dbReference>
<evidence type="ECO:0000256" key="3">
    <source>
        <dbReference type="ARBA" id="ARBA00030757"/>
    </source>
</evidence>
<keyword evidence="4" id="KW-0489">Methyltransferase</keyword>
<gene>
    <name evidence="4" type="ORF">MXMO3_02205</name>
</gene>
<dbReference type="EMBL" id="CP021330">
    <property type="protein sequence ID" value="AVX04724.1"/>
    <property type="molecule type" value="Genomic_DNA"/>
</dbReference>
<dbReference type="RefSeq" id="WP_117395881.1">
    <property type="nucleotide sequence ID" value="NZ_CP021330.1"/>
</dbReference>
<organism evidence="4 5">
    <name type="scientific">Maritalea myrionectae</name>
    <dbReference type="NCBI Taxonomy" id="454601"/>
    <lineage>
        <taxon>Bacteria</taxon>
        <taxon>Pseudomonadati</taxon>
        <taxon>Pseudomonadota</taxon>
        <taxon>Alphaproteobacteria</taxon>
        <taxon>Hyphomicrobiales</taxon>
        <taxon>Devosiaceae</taxon>
        <taxon>Maritalea</taxon>
    </lineage>
</organism>
<proteinExistence type="inferred from homology"/>
<dbReference type="KEGG" id="mmyr:MXMO3_02205"/>
<dbReference type="GO" id="GO:0004719">
    <property type="term" value="F:protein-L-isoaspartate (D-aspartate) O-methyltransferase activity"/>
    <property type="evidence" value="ECO:0007669"/>
    <property type="project" value="InterPro"/>
</dbReference>
<name>A0A2R4MFQ0_9HYPH</name>
<reference evidence="4 5" key="1">
    <citation type="submission" date="2017-05" db="EMBL/GenBank/DDBJ databases">
        <title>Genome Analysis of Maritalea myrionectae HL2708#5.</title>
        <authorList>
            <consortium name="Cotde Inc.-PKNU"/>
            <person name="Jang D."/>
            <person name="Oh H.-M."/>
        </authorList>
    </citation>
    <scope>NUCLEOTIDE SEQUENCE [LARGE SCALE GENOMIC DNA]</scope>
    <source>
        <strain evidence="4 5">HL2708#5</strain>
    </source>
</reference>
<protein>
    <recommendedName>
        <fullName evidence="2">Protein-L-isoaspartate O-methyltransferase</fullName>
    </recommendedName>
    <alternativeName>
        <fullName evidence="3">Protein L-isoaspartyl methyltransferase</fullName>
    </alternativeName>
</protein>
<dbReference type="STRING" id="1122213.GCA_000423365_02524"/>
<evidence type="ECO:0000313" key="4">
    <source>
        <dbReference type="EMBL" id="AVX04724.1"/>
    </source>
</evidence>
<dbReference type="PANTHER" id="PTHR11579:SF18">
    <property type="entry name" value="PROTEIN-L-ISOASPARTATE O-METHYLTRANSFERASE"/>
    <property type="match status" value="1"/>
</dbReference>
<dbReference type="GO" id="GO:0005737">
    <property type="term" value="C:cytoplasm"/>
    <property type="evidence" value="ECO:0007669"/>
    <property type="project" value="TreeGrafter"/>
</dbReference>
<comment type="similarity">
    <text evidence="1">Belongs to the methyltransferase superfamily. L-isoaspartyl/D-aspartyl protein methyltransferase family.</text>
</comment>
<dbReference type="InterPro" id="IPR029063">
    <property type="entry name" value="SAM-dependent_MTases_sf"/>
</dbReference>
<evidence type="ECO:0000313" key="5">
    <source>
        <dbReference type="Proteomes" id="UP000258927"/>
    </source>
</evidence>
<dbReference type="AlphaFoldDB" id="A0A2R4MFQ0"/>
<keyword evidence="4" id="KW-0808">Transferase</keyword>
<evidence type="ECO:0000256" key="1">
    <source>
        <dbReference type="ARBA" id="ARBA00005369"/>
    </source>
</evidence>
<dbReference type="SUPFAM" id="SSF53335">
    <property type="entry name" value="S-adenosyl-L-methionine-dependent methyltransferases"/>
    <property type="match status" value="1"/>
</dbReference>
<sequence>MDFENARKAMVDCQLRPNAITDYRILAAMSEIPRENFAPTAKRPLAYLDEDLPLDPVGARKMMEPMYLARLAQLAEIKSSDLVLHIACNTGYGTAVISKFADSVVAVDDNEDFVEMANDSLADLEIGNAAVLAGELKDGLKKEAPFDVIFIEGHVDELPDELFKQLKQGGRLVCVEVENGVPSAVCYVKTASGVSRRVAFNAVVPKLIAFEKQKTFTL</sequence>